<protein>
    <recommendedName>
        <fullName evidence="2">Metallopeptidase family protein</fullName>
    </recommendedName>
</protein>
<proteinExistence type="predicted"/>
<evidence type="ECO:0000313" key="1">
    <source>
        <dbReference type="EMBL" id="SVD85544.1"/>
    </source>
</evidence>
<name>A0A382YQQ8_9ZZZZ</name>
<dbReference type="SUPFAM" id="SSF55486">
    <property type="entry name" value="Metalloproteases ('zincins'), catalytic domain"/>
    <property type="match status" value="1"/>
</dbReference>
<reference evidence="1" key="1">
    <citation type="submission" date="2018-05" db="EMBL/GenBank/DDBJ databases">
        <authorList>
            <person name="Lanie J.A."/>
            <person name="Ng W.-L."/>
            <person name="Kazmierczak K.M."/>
            <person name="Andrzejewski T.M."/>
            <person name="Davidsen T.M."/>
            <person name="Wayne K.J."/>
            <person name="Tettelin H."/>
            <person name="Glass J.I."/>
            <person name="Rusch D."/>
            <person name="Podicherti R."/>
            <person name="Tsui H.-C.T."/>
            <person name="Winkler M.E."/>
        </authorList>
    </citation>
    <scope>NUCLEOTIDE SEQUENCE</scope>
</reference>
<dbReference type="Pfam" id="PF06262">
    <property type="entry name" value="Zincin_1"/>
    <property type="match status" value="1"/>
</dbReference>
<organism evidence="1">
    <name type="scientific">marine metagenome</name>
    <dbReference type="NCBI Taxonomy" id="408172"/>
    <lineage>
        <taxon>unclassified sequences</taxon>
        <taxon>metagenomes</taxon>
        <taxon>ecological metagenomes</taxon>
    </lineage>
</organism>
<accession>A0A382YQQ8</accession>
<feature type="non-terminal residue" evidence="1">
    <location>
        <position position="1"/>
    </location>
</feature>
<dbReference type="Gene3D" id="3.30.2010.20">
    <property type="match status" value="1"/>
</dbReference>
<dbReference type="AlphaFoldDB" id="A0A382YQQ8"/>
<dbReference type="CDD" id="cd12952">
    <property type="entry name" value="MMP_ACEL2062"/>
    <property type="match status" value="1"/>
</dbReference>
<dbReference type="InterPro" id="IPR038555">
    <property type="entry name" value="Zincin_1_sf"/>
</dbReference>
<sequence>SGSSGIRSTFAAAGGSIEAMTRIVEFTAACGRLQRPRARPFFQTLLMDRHQFEQLIEESLQQIPAALREAMNNLAIVIEPWPERELMAQMYGDPDTCVYGLFDGIPLTERHVDDSGDLPSVIHIYQTALESDFPDATELRHEITVTLVHEIAHFMGLDEDQIEALGYG</sequence>
<dbReference type="InterPro" id="IPR010428">
    <property type="entry name" value="Zincin_1"/>
</dbReference>
<gene>
    <name evidence="1" type="ORF">METZ01_LOCUS438398</name>
</gene>
<dbReference type="EMBL" id="UINC01177747">
    <property type="protein sequence ID" value="SVD85544.1"/>
    <property type="molecule type" value="Genomic_DNA"/>
</dbReference>
<evidence type="ECO:0008006" key="2">
    <source>
        <dbReference type="Google" id="ProtNLM"/>
    </source>
</evidence>